<feature type="transmembrane region" description="Helical" evidence="1">
    <location>
        <begin position="76"/>
        <end position="95"/>
    </location>
</feature>
<reference evidence="2 3" key="1">
    <citation type="journal article" date="2009" name="Science">
        <title>Green evolution and dynamic adaptations revealed by genomes of the marine picoeukaryotes Micromonas.</title>
        <authorList>
            <person name="Worden A.Z."/>
            <person name="Lee J.H."/>
            <person name="Mock T."/>
            <person name="Rouze P."/>
            <person name="Simmons M.P."/>
            <person name="Aerts A.L."/>
            <person name="Allen A.E."/>
            <person name="Cuvelier M.L."/>
            <person name="Derelle E."/>
            <person name="Everett M.V."/>
            <person name="Foulon E."/>
            <person name="Grimwood J."/>
            <person name="Gundlach H."/>
            <person name="Henrissat B."/>
            <person name="Napoli C."/>
            <person name="McDonald S.M."/>
            <person name="Parker M.S."/>
            <person name="Rombauts S."/>
            <person name="Salamov A."/>
            <person name="Von Dassow P."/>
            <person name="Badger J.H."/>
            <person name="Coutinho P.M."/>
            <person name="Demir E."/>
            <person name="Dubchak I."/>
            <person name="Gentemann C."/>
            <person name="Eikrem W."/>
            <person name="Gready J.E."/>
            <person name="John U."/>
            <person name="Lanier W."/>
            <person name="Lindquist E.A."/>
            <person name="Lucas S."/>
            <person name="Mayer K.F."/>
            <person name="Moreau H."/>
            <person name="Not F."/>
            <person name="Otillar R."/>
            <person name="Panaud O."/>
            <person name="Pangilinan J."/>
            <person name="Paulsen I."/>
            <person name="Piegu B."/>
            <person name="Poliakov A."/>
            <person name="Robbens S."/>
            <person name="Schmutz J."/>
            <person name="Toulza E."/>
            <person name="Wyss T."/>
            <person name="Zelensky A."/>
            <person name="Zhou K."/>
            <person name="Armbrust E.V."/>
            <person name="Bhattacharya D."/>
            <person name="Goodenough U.W."/>
            <person name="Van de Peer Y."/>
            <person name="Grigoriev I.V."/>
        </authorList>
    </citation>
    <scope>NUCLEOTIDE SEQUENCE [LARGE SCALE GENOMIC DNA]</scope>
    <source>
        <strain evidence="2 3">CCMP1545</strain>
    </source>
</reference>
<protein>
    <submittedName>
        <fullName evidence="2">Predicted protein</fullName>
    </submittedName>
</protein>
<evidence type="ECO:0000256" key="1">
    <source>
        <dbReference type="SAM" id="Phobius"/>
    </source>
</evidence>
<keyword evidence="1" id="KW-0812">Transmembrane</keyword>
<sequence length="104" mass="10977">MSSPLLPLVVLSAPTLLIAAASISLHQFKVFFVAFVNLAARRQGSAAWKLIQPTLSNVASAMEGTLGTAAGFHPNVTHVMLVATMLAVIVGAERVRGAVLEKRR</sequence>
<keyword evidence="1" id="KW-0472">Membrane</keyword>
<dbReference type="KEGG" id="mpp:MICPUCDRAFT_54205"/>
<evidence type="ECO:0000313" key="3">
    <source>
        <dbReference type="Proteomes" id="UP000001876"/>
    </source>
</evidence>
<accession>C1N8Q6</accession>
<dbReference type="OMA" id="TNMANER"/>
<dbReference type="AlphaFoldDB" id="C1N8Q6"/>
<name>C1N8Q6_MICPC</name>
<organism evidence="3">
    <name type="scientific">Micromonas pusilla (strain CCMP1545)</name>
    <name type="common">Picoplanktonic green alga</name>
    <dbReference type="NCBI Taxonomy" id="564608"/>
    <lineage>
        <taxon>Eukaryota</taxon>
        <taxon>Viridiplantae</taxon>
        <taxon>Chlorophyta</taxon>
        <taxon>Mamiellophyceae</taxon>
        <taxon>Mamiellales</taxon>
        <taxon>Mamiellaceae</taxon>
        <taxon>Micromonas</taxon>
    </lineage>
</organism>
<dbReference type="OrthoDB" id="528491at2759"/>
<gene>
    <name evidence="2" type="ORF">MICPUCDRAFT_54205</name>
</gene>
<dbReference type="RefSeq" id="XP_003064488.1">
    <property type="nucleotide sequence ID" value="XM_003064442.1"/>
</dbReference>
<dbReference type="Proteomes" id="UP000001876">
    <property type="component" value="Unassembled WGS sequence"/>
</dbReference>
<keyword evidence="1" id="KW-1133">Transmembrane helix</keyword>
<keyword evidence="3" id="KW-1185">Reference proteome</keyword>
<dbReference type="GeneID" id="9689758"/>
<proteinExistence type="predicted"/>
<dbReference type="EMBL" id="GG663751">
    <property type="protein sequence ID" value="EEH51393.1"/>
    <property type="molecule type" value="Genomic_DNA"/>
</dbReference>
<evidence type="ECO:0000313" key="2">
    <source>
        <dbReference type="EMBL" id="EEH51393.1"/>
    </source>
</evidence>